<dbReference type="EMBL" id="CP134537">
    <property type="protein sequence ID" value="WNH10662.1"/>
    <property type="molecule type" value="Genomic_DNA"/>
</dbReference>
<reference evidence="2 3" key="1">
    <citation type="submission" date="2023-09" db="EMBL/GenBank/DDBJ databases">
        <title>Thalassobella suaedae gen. nov., sp. nov., a marine bacterium of the family Flavobacteriaceae isolated from a halophyte Suaeda japonica.</title>
        <authorList>
            <person name="Lee S.Y."/>
            <person name="Hwang C.Y."/>
        </authorList>
    </citation>
    <scope>NUCLEOTIDE SEQUENCE [LARGE SCALE GENOMIC DNA]</scope>
    <source>
        <strain evidence="2 3">HL-DH14</strain>
    </source>
</reference>
<evidence type="ECO:0000256" key="1">
    <source>
        <dbReference type="SAM" id="SignalP"/>
    </source>
</evidence>
<organism evidence="2 3">
    <name type="scientific">Thalassobellus suaedae</name>
    <dbReference type="NCBI Taxonomy" id="3074124"/>
    <lineage>
        <taxon>Bacteria</taxon>
        <taxon>Pseudomonadati</taxon>
        <taxon>Bacteroidota</taxon>
        <taxon>Flavobacteriia</taxon>
        <taxon>Flavobacteriales</taxon>
        <taxon>Flavobacteriaceae</taxon>
        <taxon>Thalassobellus</taxon>
    </lineage>
</organism>
<dbReference type="Proteomes" id="UP001302806">
    <property type="component" value="Chromosome"/>
</dbReference>
<evidence type="ECO:0000313" key="2">
    <source>
        <dbReference type="EMBL" id="WNH10662.1"/>
    </source>
</evidence>
<protein>
    <recommendedName>
        <fullName evidence="4">T9SS type A sorting domain-containing protein</fullName>
    </recommendedName>
</protein>
<feature type="chain" id="PRO_5045348225" description="T9SS type A sorting domain-containing protein" evidence="1">
    <location>
        <begin position="22"/>
        <end position="272"/>
    </location>
</feature>
<name>A0ABY9XXH3_9FLAO</name>
<keyword evidence="1" id="KW-0732">Signal</keyword>
<sequence>MTRITNIFLIALLFVFTNSTAKTNAEINTSFSNFTYSNVQRVRIDFKMPDGFTRHLLLSFTKDNSASDGYDYGYDAINKDAYPYDLNWLVDNQRCTIQGVGAFDENKKYPFWMFMSQNGNIEIALDTLENFDTPIDIFIYDSLLNTYTQINSSNYAANIASGEYSDRFYITFKSESNSSISTAKNSLDVEENNIQNTKINYLSSSKELYINTNDVSVIKNINIYNIHGQSIMFVNQVNSKVIKIPMDRLNANYAIVNIETDQGIINKKVLIN</sequence>
<accession>A0ABY9XXH3</accession>
<feature type="signal peptide" evidence="1">
    <location>
        <begin position="1"/>
        <end position="21"/>
    </location>
</feature>
<evidence type="ECO:0000313" key="3">
    <source>
        <dbReference type="Proteomes" id="UP001302806"/>
    </source>
</evidence>
<proteinExistence type="predicted"/>
<evidence type="ECO:0008006" key="4">
    <source>
        <dbReference type="Google" id="ProtNLM"/>
    </source>
</evidence>
<gene>
    <name evidence="2" type="ORF">RHP51_08460</name>
</gene>
<dbReference type="RefSeq" id="WP_415866903.1">
    <property type="nucleotide sequence ID" value="NZ_CP134537.1"/>
</dbReference>